<name>A0A9P6DKW5_PLEER</name>
<proteinExistence type="predicted"/>
<dbReference type="EMBL" id="MU154521">
    <property type="protein sequence ID" value="KAF9502553.1"/>
    <property type="molecule type" value="Genomic_DNA"/>
</dbReference>
<keyword evidence="2" id="KW-1185">Reference proteome</keyword>
<accession>A0A9P6DKW5</accession>
<comment type="caution">
    <text evidence="1">The sequence shown here is derived from an EMBL/GenBank/DDBJ whole genome shotgun (WGS) entry which is preliminary data.</text>
</comment>
<dbReference type="Proteomes" id="UP000807025">
    <property type="component" value="Unassembled WGS sequence"/>
</dbReference>
<sequence>MKESVPAKRLFLPMISSAKSMKALEFSWRIFIVEEKGMHLDLVFLPLRQEAELSSKHLQVCLGVFGTGTGAEWVLVQGGVLGPGTGVLVYLIICEDKTEGLGEKDRVGERQCCKGRISWEELEGRQSWV</sequence>
<protein>
    <submittedName>
        <fullName evidence="1">Uncharacterized protein</fullName>
    </submittedName>
</protein>
<organism evidence="1 2">
    <name type="scientific">Pleurotus eryngii</name>
    <name type="common">Boletus of the steppes</name>
    <dbReference type="NCBI Taxonomy" id="5323"/>
    <lineage>
        <taxon>Eukaryota</taxon>
        <taxon>Fungi</taxon>
        <taxon>Dikarya</taxon>
        <taxon>Basidiomycota</taxon>
        <taxon>Agaricomycotina</taxon>
        <taxon>Agaricomycetes</taxon>
        <taxon>Agaricomycetidae</taxon>
        <taxon>Agaricales</taxon>
        <taxon>Pleurotineae</taxon>
        <taxon>Pleurotaceae</taxon>
        <taxon>Pleurotus</taxon>
    </lineage>
</organism>
<evidence type="ECO:0000313" key="2">
    <source>
        <dbReference type="Proteomes" id="UP000807025"/>
    </source>
</evidence>
<gene>
    <name evidence="1" type="ORF">BDN71DRAFT_1517219</name>
</gene>
<dbReference type="AlphaFoldDB" id="A0A9P6DKW5"/>
<reference evidence="1" key="1">
    <citation type="submission" date="2020-11" db="EMBL/GenBank/DDBJ databases">
        <authorList>
            <consortium name="DOE Joint Genome Institute"/>
            <person name="Ahrendt S."/>
            <person name="Riley R."/>
            <person name="Andreopoulos W."/>
            <person name="Labutti K."/>
            <person name="Pangilinan J."/>
            <person name="Ruiz-Duenas F.J."/>
            <person name="Barrasa J.M."/>
            <person name="Sanchez-Garcia M."/>
            <person name="Camarero S."/>
            <person name="Miyauchi S."/>
            <person name="Serrano A."/>
            <person name="Linde D."/>
            <person name="Babiker R."/>
            <person name="Drula E."/>
            <person name="Ayuso-Fernandez I."/>
            <person name="Pacheco R."/>
            <person name="Padilla G."/>
            <person name="Ferreira P."/>
            <person name="Barriuso J."/>
            <person name="Kellner H."/>
            <person name="Castanera R."/>
            <person name="Alfaro M."/>
            <person name="Ramirez L."/>
            <person name="Pisabarro A.G."/>
            <person name="Kuo A."/>
            <person name="Tritt A."/>
            <person name="Lipzen A."/>
            <person name="He G."/>
            <person name="Yan M."/>
            <person name="Ng V."/>
            <person name="Cullen D."/>
            <person name="Martin F."/>
            <person name="Rosso M.-N."/>
            <person name="Henrissat B."/>
            <person name="Hibbett D."/>
            <person name="Martinez A.T."/>
            <person name="Grigoriev I.V."/>
        </authorList>
    </citation>
    <scope>NUCLEOTIDE SEQUENCE</scope>
    <source>
        <strain evidence="1">ATCC 90797</strain>
    </source>
</reference>
<evidence type="ECO:0000313" key="1">
    <source>
        <dbReference type="EMBL" id="KAF9502553.1"/>
    </source>
</evidence>